<accession>A0A916JE41</accession>
<keyword evidence="4" id="KW-0720">Serine protease</keyword>
<feature type="domain" description="Peptidase S8/S53" evidence="6">
    <location>
        <begin position="218"/>
        <end position="460"/>
    </location>
</feature>
<comment type="caution">
    <text evidence="5">Lacks conserved residue(s) required for the propagation of feature annotation.</text>
</comment>
<protein>
    <recommendedName>
        <fullName evidence="6">Peptidase S8/S53 domain-containing protein</fullName>
    </recommendedName>
</protein>
<keyword evidence="3" id="KW-0378">Hydrolase</keyword>
<dbReference type="InterPro" id="IPR023828">
    <property type="entry name" value="Peptidase_S8_Ser-AS"/>
</dbReference>
<dbReference type="PANTHER" id="PTHR43806">
    <property type="entry name" value="PEPTIDASE S8"/>
    <property type="match status" value="1"/>
</dbReference>
<evidence type="ECO:0000256" key="4">
    <source>
        <dbReference type="ARBA" id="ARBA00022825"/>
    </source>
</evidence>
<name>A0A916JE41_9BACT</name>
<evidence type="ECO:0000259" key="6">
    <source>
        <dbReference type="Pfam" id="PF00082"/>
    </source>
</evidence>
<keyword evidence="8" id="KW-1185">Reference proteome</keyword>
<dbReference type="AlphaFoldDB" id="A0A916JE41"/>
<dbReference type="PROSITE" id="PS00138">
    <property type="entry name" value="SUBTILASE_SER"/>
    <property type="match status" value="1"/>
</dbReference>
<dbReference type="PROSITE" id="PS51892">
    <property type="entry name" value="SUBTILASE"/>
    <property type="match status" value="1"/>
</dbReference>
<gene>
    <name evidence="7" type="ORF">DYBT9275_03229</name>
</gene>
<keyword evidence="2" id="KW-0645">Protease</keyword>
<dbReference type="InterPro" id="IPR050131">
    <property type="entry name" value="Peptidase_S8_subtilisin-like"/>
</dbReference>
<evidence type="ECO:0000256" key="2">
    <source>
        <dbReference type="ARBA" id="ARBA00022670"/>
    </source>
</evidence>
<dbReference type="Proteomes" id="UP000680038">
    <property type="component" value="Unassembled WGS sequence"/>
</dbReference>
<evidence type="ECO:0000256" key="1">
    <source>
        <dbReference type="ARBA" id="ARBA00011073"/>
    </source>
</evidence>
<dbReference type="InterPro" id="IPR034073">
    <property type="entry name" value="Subtilisin_DY-like_dom"/>
</dbReference>
<dbReference type="GO" id="GO:0004252">
    <property type="term" value="F:serine-type endopeptidase activity"/>
    <property type="evidence" value="ECO:0007669"/>
    <property type="project" value="InterPro"/>
</dbReference>
<dbReference type="EMBL" id="CAJRAF010000002">
    <property type="protein sequence ID" value="CAG5003786.1"/>
    <property type="molecule type" value="Genomic_DNA"/>
</dbReference>
<dbReference type="InterPro" id="IPR036852">
    <property type="entry name" value="Peptidase_S8/S53_dom_sf"/>
</dbReference>
<comment type="similarity">
    <text evidence="1 5">Belongs to the peptidase S8 family.</text>
</comment>
<comment type="caution">
    <text evidence="7">The sequence shown here is derived from an EMBL/GenBank/DDBJ whole genome shotgun (WGS) entry which is preliminary data.</text>
</comment>
<evidence type="ECO:0000313" key="7">
    <source>
        <dbReference type="EMBL" id="CAG5003786.1"/>
    </source>
</evidence>
<evidence type="ECO:0000313" key="8">
    <source>
        <dbReference type="Proteomes" id="UP000680038"/>
    </source>
</evidence>
<organism evidence="7 8">
    <name type="scientific">Dyadobacter helix</name>
    <dbReference type="NCBI Taxonomy" id="2822344"/>
    <lineage>
        <taxon>Bacteria</taxon>
        <taxon>Pseudomonadati</taxon>
        <taxon>Bacteroidota</taxon>
        <taxon>Cytophagia</taxon>
        <taxon>Cytophagales</taxon>
        <taxon>Spirosomataceae</taxon>
        <taxon>Dyadobacter</taxon>
    </lineage>
</organism>
<dbReference type="SUPFAM" id="SSF52743">
    <property type="entry name" value="Subtilisin-like"/>
    <property type="match status" value="1"/>
</dbReference>
<dbReference type="GO" id="GO:0006508">
    <property type="term" value="P:proteolysis"/>
    <property type="evidence" value="ECO:0007669"/>
    <property type="project" value="UniProtKB-KW"/>
</dbReference>
<dbReference type="PANTHER" id="PTHR43806:SF11">
    <property type="entry name" value="CEREVISIN-RELATED"/>
    <property type="match status" value="1"/>
</dbReference>
<reference evidence="7" key="1">
    <citation type="submission" date="2021-04" db="EMBL/GenBank/DDBJ databases">
        <authorList>
            <person name="Rodrigo-Torres L."/>
            <person name="Arahal R. D."/>
            <person name="Lucena T."/>
        </authorList>
    </citation>
    <scope>NUCLEOTIDE SEQUENCE</scope>
    <source>
        <strain evidence="7">CECT 9275</strain>
    </source>
</reference>
<dbReference type="CDD" id="cd04843">
    <property type="entry name" value="Peptidases_S8_11"/>
    <property type="match status" value="1"/>
</dbReference>
<dbReference type="InterPro" id="IPR000209">
    <property type="entry name" value="Peptidase_S8/S53_dom"/>
</dbReference>
<sequence length="798" mass="86623">MENKTNQIVDGQGTDAEHSILTKGKQPNRFSGFIIICLLDKYAYFDAENLIELAKKFQLGRLLSVLESFKPQGIRRTISSVATEKLRKLEEKARETEFAPLHSLSNYWRLDYRNYAGHPDELVKIFQGMPEIELAYKEMIVTDPFINASDDTFVSQQGYLNAAPTGIDARWAWTQIDRPGDGVGFIDLEQGWIPTHEDLAGASPTLIFNDNLHGVGTYVGDHGTAVLGEVVGIDNGRGIVGIAPFVDYVRMVSHYEASSGTALHVADAILAAIDNMNPGDVLLLEVQRDFLPTETDAADLDAIRLAVANGIVVVEAAGNGNENLDSWLNSAGRDILDRGSANFIDSGAIMVGASVSTVPHHRASFSNFGSRIDCYAWGENIVTSGYANRLTGSLGNDTTASRNDDYTSAFGGTSGASPIIVGAALILQGVHKADVGSVISPQQMRLLLTNPATGTAQGTGVAGNIGVMPNLRAIIENTLEVVPDVYLRDYVGDTGNVPASGAISASPDIIVRPSLVADPDGTFGEGSGNENSSTLGSRVEAGQDNYIYVRIKNKGGAAANNVRAAIYWSEVSTLVTPNLWHFIGNTSPVDVPVGDILVVSPPLTWGSASLPPANTHQCFVGILSHPQDPAPAVPGVAGFDWDDFYAFIRNNNNITWRNFDVVNDIDPSDPTAQLEFNITGSPDKARPFEIEILNRLPEGARIILEIPYKLYVFSKIRGVEAKVDRKSNRVLLYLPNLRKISLGEIQLPKEAKYACRMHIKGGKNYEKGAYQVAVRQLYEKFEVGRVTWSLKSKRKLFV</sequence>
<evidence type="ECO:0000256" key="5">
    <source>
        <dbReference type="PROSITE-ProRule" id="PRU01240"/>
    </source>
</evidence>
<dbReference type="RefSeq" id="WP_215239756.1">
    <property type="nucleotide sequence ID" value="NZ_CAJRAF010000002.1"/>
</dbReference>
<dbReference type="Gene3D" id="3.40.50.200">
    <property type="entry name" value="Peptidase S8/S53 domain"/>
    <property type="match status" value="1"/>
</dbReference>
<evidence type="ECO:0000256" key="3">
    <source>
        <dbReference type="ARBA" id="ARBA00022801"/>
    </source>
</evidence>
<dbReference type="Pfam" id="PF00082">
    <property type="entry name" value="Peptidase_S8"/>
    <property type="match status" value="1"/>
</dbReference>
<proteinExistence type="inferred from homology"/>